<dbReference type="InterPro" id="IPR051315">
    <property type="entry name" value="Bact_Chemotaxis_CheA"/>
</dbReference>
<proteinExistence type="predicted"/>
<dbReference type="InterPro" id="IPR004105">
    <property type="entry name" value="CheA-like_dim"/>
</dbReference>
<keyword evidence="9" id="KW-0902">Two-component regulatory system</keyword>
<dbReference type="InterPro" id="IPR036641">
    <property type="entry name" value="HPT_dom_sf"/>
</dbReference>
<dbReference type="PANTHER" id="PTHR43395">
    <property type="entry name" value="SENSOR HISTIDINE KINASE CHEA"/>
    <property type="match status" value="1"/>
</dbReference>
<dbReference type="Gene3D" id="3.40.50.2300">
    <property type="match status" value="1"/>
</dbReference>
<evidence type="ECO:0000256" key="9">
    <source>
        <dbReference type="ARBA" id="ARBA00023012"/>
    </source>
</evidence>
<dbReference type="SUPFAM" id="SSF50341">
    <property type="entry name" value="CheW-like"/>
    <property type="match status" value="1"/>
</dbReference>
<dbReference type="PROSITE" id="PS50109">
    <property type="entry name" value="HIS_KIN"/>
    <property type="match status" value="1"/>
</dbReference>
<keyword evidence="4" id="KW-0145">Chemotaxis</keyword>
<feature type="modified residue" description="4-aspartylphosphate" evidence="12">
    <location>
        <position position="697"/>
    </location>
</feature>
<evidence type="ECO:0000259" key="17">
    <source>
        <dbReference type="PROSITE" id="PS50894"/>
    </source>
</evidence>
<evidence type="ECO:0000256" key="3">
    <source>
        <dbReference type="ARBA" id="ARBA00021495"/>
    </source>
</evidence>
<feature type="domain" description="HPt" evidence="17">
    <location>
        <begin position="1"/>
        <end position="106"/>
    </location>
</feature>
<comment type="catalytic activity">
    <reaction evidence="1">
        <text>ATP + protein L-histidine = ADP + protein N-phospho-L-histidine.</text>
        <dbReference type="EC" id="2.7.13.3"/>
    </reaction>
</comment>
<evidence type="ECO:0000313" key="19">
    <source>
        <dbReference type="Proteomes" id="UP000592294"/>
    </source>
</evidence>
<evidence type="ECO:0000256" key="12">
    <source>
        <dbReference type="PROSITE-ProRule" id="PRU00169"/>
    </source>
</evidence>
<dbReference type="GO" id="GO:0005737">
    <property type="term" value="C:cytoplasm"/>
    <property type="evidence" value="ECO:0007669"/>
    <property type="project" value="InterPro"/>
</dbReference>
<dbReference type="InterPro" id="IPR003594">
    <property type="entry name" value="HATPase_dom"/>
</dbReference>
<dbReference type="SMART" id="SM00073">
    <property type="entry name" value="HPT"/>
    <property type="match status" value="1"/>
</dbReference>
<dbReference type="Pfam" id="PF00072">
    <property type="entry name" value="Response_reg"/>
    <property type="match status" value="1"/>
</dbReference>
<dbReference type="SUPFAM" id="SSF55874">
    <property type="entry name" value="ATPase domain of HSP90 chaperone/DNA topoisomerase II/histidine kinase"/>
    <property type="match status" value="1"/>
</dbReference>
<evidence type="ECO:0000259" key="16">
    <source>
        <dbReference type="PROSITE" id="PS50851"/>
    </source>
</evidence>
<dbReference type="Gene3D" id="3.30.565.10">
    <property type="entry name" value="Histidine kinase-like ATPase, C-terminal domain"/>
    <property type="match status" value="1"/>
</dbReference>
<feature type="compositionally biased region" description="Low complexity" evidence="13">
    <location>
        <begin position="144"/>
        <end position="183"/>
    </location>
</feature>
<keyword evidence="19" id="KW-1185">Reference proteome</keyword>
<evidence type="ECO:0000256" key="4">
    <source>
        <dbReference type="ARBA" id="ARBA00022500"/>
    </source>
</evidence>
<dbReference type="GO" id="GO:0006935">
    <property type="term" value="P:chemotaxis"/>
    <property type="evidence" value="ECO:0007669"/>
    <property type="project" value="UniProtKB-KW"/>
</dbReference>
<accession>A0A850RC35</accession>
<dbReference type="PROSITE" id="PS50110">
    <property type="entry name" value="RESPONSE_REGULATORY"/>
    <property type="match status" value="1"/>
</dbReference>
<dbReference type="Gene3D" id="1.20.120.160">
    <property type="entry name" value="HPT domain"/>
    <property type="match status" value="1"/>
</dbReference>
<dbReference type="SMART" id="SM01231">
    <property type="entry name" value="H-kinase_dim"/>
    <property type="match status" value="1"/>
</dbReference>
<dbReference type="InterPro" id="IPR002545">
    <property type="entry name" value="CheW-lke_dom"/>
</dbReference>
<dbReference type="PRINTS" id="PR00344">
    <property type="entry name" value="BCTRLSENSOR"/>
</dbReference>
<evidence type="ECO:0000256" key="2">
    <source>
        <dbReference type="ARBA" id="ARBA00012438"/>
    </source>
</evidence>
<dbReference type="EMBL" id="JABZEO010000002">
    <property type="protein sequence ID" value="NVZ08530.1"/>
    <property type="molecule type" value="Genomic_DNA"/>
</dbReference>
<dbReference type="Gene3D" id="2.30.30.40">
    <property type="entry name" value="SH3 Domains"/>
    <property type="match status" value="1"/>
</dbReference>
<dbReference type="Pfam" id="PF01584">
    <property type="entry name" value="CheW"/>
    <property type="match status" value="1"/>
</dbReference>
<keyword evidence="8 18" id="KW-0418">Kinase</keyword>
<dbReference type="SMART" id="SM00260">
    <property type="entry name" value="CheW"/>
    <property type="match status" value="1"/>
</dbReference>
<reference evidence="18 19" key="1">
    <citation type="submission" date="2020-06" db="EMBL/GenBank/DDBJ databases">
        <title>Whole-genome sequence of Allochromatium humboldtianum DSM 21881, type strain.</title>
        <authorList>
            <person name="Kyndt J.A."/>
            <person name="Meyer T.E."/>
        </authorList>
    </citation>
    <scope>NUCLEOTIDE SEQUENCE [LARGE SCALE GENOMIC DNA]</scope>
    <source>
        <strain evidence="18 19">DSM 21881</strain>
    </source>
</reference>
<feature type="region of interest" description="Disordered" evidence="13">
    <location>
        <begin position="131"/>
        <end position="210"/>
    </location>
</feature>
<dbReference type="InterPro" id="IPR011006">
    <property type="entry name" value="CheY-like_superfamily"/>
</dbReference>
<dbReference type="PROSITE" id="PS50894">
    <property type="entry name" value="HPT"/>
    <property type="match status" value="1"/>
</dbReference>
<evidence type="ECO:0000256" key="5">
    <source>
        <dbReference type="ARBA" id="ARBA00022553"/>
    </source>
</evidence>
<dbReference type="InterPro" id="IPR005467">
    <property type="entry name" value="His_kinase_dom"/>
</dbReference>
<dbReference type="Proteomes" id="UP000592294">
    <property type="component" value="Unassembled WGS sequence"/>
</dbReference>
<feature type="domain" description="Response regulatory" evidence="15">
    <location>
        <begin position="648"/>
        <end position="764"/>
    </location>
</feature>
<comment type="caution">
    <text evidence="18">The sequence shown here is derived from an EMBL/GenBank/DDBJ whole genome shotgun (WGS) entry which is preliminary data.</text>
</comment>
<sequence>MALDIKKFLPRFTGEARDHLGRLEAGLAPLASGAGLDSNSINELFRAAHTIKGSARMLKLTGIADTAHQLEEVLGALREGRVRPNPELGALLMRSLDAIGALVEQVEPNAGQIPPADEALCAALAAAAEGNPAESFSPSPQPLSREGSGAESASSATEPEPEPTRIAAPSPSAATAAGTSTPTQPAPTPTEPPAEPARDAPTALRAPDSVRVRMDKLDELIKLMGEVVSNQAKLRLKLLEARTLDKSLAALASAETEPDRERLTAQSQAMHGFTLALRDLVQEQERLTTELNDRALVMRMLPLAIVFEPIAPLARQLGRELGKDVHCEISGGEIELDRQLIDHLSDALVHLLRNAIDHGLESPDERQTAGKPRLGRLRLSARQEGVGVLIEIEDDGRGLDRERILAKAIQKGLIDPARAPGLDDEAVENLCLLPGFSTSAIITDISGRGVGLDVVKRAIVEDLRGSLSISSRPGLGTRFGLQLPASLAVMRVLLFEAGGRAFGLTARQIAELIRVPRDRTLLVGDRPAMVLRNEFLPLVQAGDLPALQITAGELSGAGWLVVVIQSRQTKLGLIVDRLLDERDMVIKPLPAHLRAGGLVTGMVVTGDNALVSILQAPALLEMARRLRGETPLVNADRHQPHQTPGGQRLLVVDDSLNTREIEREILEAHGYRVTLAEDGLDGWQKALGGHFDAVITDVDMPGLDGFSLTARLRGHEQYRSTPIVIVTSRQKPEDKQRGIQVGADAYIVKGDFNQSSLVDTLMNLLG</sequence>
<dbReference type="PROSITE" id="PS50851">
    <property type="entry name" value="CHEW"/>
    <property type="match status" value="1"/>
</dbReference>
<dbReference type="InterPro" id="IPR004358">
    <property type="entry name" value="Sig_transdc_His_kin-like_C"/>
</dbReference>
<feature type="domain" description="Histidine kinase" evidence="14">
    <location>
        <begin position="280"/>
        <end position="487"/>
    </location>
</feature>
<evidence type="ECO:0000256" key="10">
    <source>
        <dbReference type="ARBA" id="ARBA00035100"/>
    </source>
</evidence>
<dbReference type="InterPro" id="IPR036890">
    <property type="entry name" value="HATPase_C_sf"/>
</dbReference>
<dbReference type="GO" id="GO:0000155">
    <property type="term" value="F:phosphorelay sensor kinase activity"/>
    <property type="evidence" value="ECO:0007669"/>
    <property type="project" value="InterPro"/>
</dbReference>
<evidence type="ECO:0000256" key="6">
    <source>
        <dbReference type="ARBA" id="ARBA00022679"/>
    </source>
</evidence>
<keyword evidence="7" id="KW-0547">Nucleotide-binding</keyword>
<evidence type="ECO:0000256" key="11">
    <source>
        <dbReference type="PROSITE-ProRule" id="PRU00110"/>
    </source>
</evidence>
<dbReference type="SUPFAM" id="SSF52172">
    <property type="entry name" value="CheY-like"/>
    <property type="match status" value="1"/>
</dbReference>
<evidence type="ECO:0000256" key="1">
    <source>
        <dbReference type="ARBA" id="ARBA00000085"/>
    </source>
</evidence>
<feature type="modified residue" description="Phosphohistidine" evidence="11">
    <location>
        <position position="49"/>
    </location>
</feature>
<evidence type="ECO:0000313" key="18">
    <source>
        <dbReference type="EMBL" id="NVZ08530.1"/>
    </source>
</evidence>
<dbReference type="SUPFAM" id="SSF47226">
    <property type="entry name" value="Histidine-containing phosphotransfer domain, HPT domain"/>
    <property type="match status" value="1"/>
</dbReference>
<dbReference type="Pfam" id="PF01627">
    <property type="entry name" value="Hpt"/>
    <property type="match status" value="1"/>
</dbReference>
<evidence type="ECO:0000256" key="13">
    <source>
        <dbReference type="SAM" id="MobiDB-lite"/>
    </source>
</evidence>
<dbReference type="FunFam" id="3.30.565.10:FF:000016">
    <property type="entry name" value="Chemotaxis protein CheA, putative"/>
    <property type="match status" value="1"/>
</dbReference>
<keyword evidence="6" id="KW-0808">Transferase</keyword>
<name>A0A850RC35_9GAMM</name>
<evidence type="ECO:0000259" key="14">
    <source>
        <dbReference type="PROSITE" id="PS50109"/>
    </source>
</evidence>
<dbReference type="PANTHER" id="PTHR43395:SF10">
    <property type="entry name" value="CHEMOTAXIS PROTEIN CHEA"/>
    <property type="match status" value="1"/>
</dbReference>
<organism evidence="18 19">
    <name type="scientific">Allochromatium humboldtianum</name>
    <dbReference type="NCBI Taxonomy" id="504901"/>
    <lineage>
        <taxon>Bacteria</taxon>
        <taxon>Pseudomonadati</taxon>
        <taxon>Pseudomonadota</taxon>
        <taxon>Gammaproteobacteria</taxon>
        <taxon>Chromatiales</taxon>
        <taxon>Chromatiaceae</taxon>
        <taxon>Allochromatium</taxon>
    </lineage>
</organism>
<protein>
    <recommendedName>
        <fullName evidence="3">Chemotaxis protein CheA</fullName>
        <ecNumber evidence="2">2.7.13.3</ecNumber>
    </recommendedName>
</protein>
<dbReference type="Pfam" id="PF02518">
    <property type="entry name" value="HATPase_c"/>
    <property type="match status" value="1"/>
</dbReference>
<feature type="domain" description="CheW-like" evidence="16">
    <location>
        <begin position="489"/>
        <end position="625"/>
    </location>
</feature>
<dbReference type="CDD" id="cd00088">
    <property type="entry name" value="HPT"/>
    <property type="match status" value="1"/>
</dbReference>
<dbReference type="SMART" id="SM00448">
    <property type="entry name" value="REC"/>
    <property type="match status" value="1"/>
</dbReference>
<dbReference type="InterPro" id="IPR001789">
    <property type="entry name" value="Sig_transdc_resp-reg_receiver"/>
</dbReference>
<evidence type="ECO:0000259" key="15">
    <source>
        <dbReference type="PROSITE" id="PS50110"/>
    </source>
</evidence>
<dbReference type="RefSeq" id="WP_176975305.1">
    <property type="nucleotide sequence ID" value="NZ_JABZEO010000002.1"/>
</dbReference>
<evidence type="ECO:0000256" key="8">
    <source>
        <dbReference type="ARBA" id="ARBA00022777"/>
    </source>
</evidence>
<gene>
    <name evidence="18" type="ORF">HW932_04570</name>
</gene>
<dbReference type="EC" id="2.7.13.3" evidence="2"/>
<comment type="function">
    <text evidence="10">Involved in the transmission of sensory signals from the chemoreceptors to the flagellar motors. CheA is autophosphorylated; it can transfer its phosphate group to either CheB or CheY.</text>
</comment>
<dbReference type="SMART" id="SM00387">
    <property type="entry name" value="HATPase_c"/>
    <property type="match status" value="1"/>
</dbReference>
<dbReference type="InterPro" id="IPR036061">
    <property type="entry name" value="CheW-like_dom_sf"/>
</dbReference>
<dbReference type="InterPro" id="IPR008207">
    <property type="entry name" value="Sig_transdc_His_kin_Hpt_dom"/>
</dbReference>
<dbReference type="AlphaFoldDB" id="A0A850RC35"/>
<keyword evidence="5 12" id="KW-0597">Phosphoprotein</keyword>
<evidence type="ECO:0000256" key="7">
    <source>
        <dbReference type="ARBA" id="ARBA00022741"/>
    </source>
</evidence>
<feature type="compositionally biased region" description="Pro residues" evidence="13">
    <location>
        <begin position="184"/>
        <end position="195"/>
    </location>
</feature>